<gene>
    <name evidence="1" type="ORF">Tci_902433</name>
</gene>
<feature type="non-terminal residue" evidence="1">
    <location>
        <position position="102"/>
    </location>
</feature>
<name>A0A699VFK4_TANCI</name>
<evidence type="ECO:0000313" key="1">
    <source>
        <dbReference type="EMBL" id="GFD30464.1"/>
    </source>
</evidence>
<reference evidence="1" key="1">
    <citation type="journal article" date="2019" name="Sci. Rep.">
        <title>Draft genome of Tanacetum cinerariifolium, the natural source of mosquito coil.</title>
        <authorList>
            <person name="Yamashiro T."/>
            <person name="Shiraishi A."/>
            <person name="Satake H."/>
            <person name="Nakayama K."/>
        </authorList>
    </citation>
    <scope>NUCLEOTIDE SEQUENCE</scope>
</reference>
<comment type="caution">
    <text evidence="1">The sequence shown here is derived from an EMBL/GenBank/DDBJ whole genome shotgun (WGS) entry which is preliminary data.</text>
</comment>
<feature type="non-terminal residue" evidence="1">
    <location>
        <position position="1"/>
    </location>
</feature>
<accession>A0A699VFK4</accession>
<organism evidence="1">
    <name type="scientific">Tanacetum cinerariifolium</name>
    <name type="common">Dalmatian daisy</name>
    <name type="synonym">Chrysanthemum cinerariifolium</name>
    <dbReference type="NCBI Taxonomy" id="118510"/>
    <lineage>
        <taxon>Eukaryota</taxon>
        <taxon>Viridiplantae</taxon>
        <taxon>Streptophyta</taxon>
        <taxon>Embryophyta</taxon>
        <taxon>Tracheophyta</taxon>
        <taxon>Spermatophyta</taxon>
        <taxon>Magnoliopsida</taxon>
        <taxon>eudicotyledons</taxon>
        <taxon>Gunneridae</taxon>
        <taxon>Pentapetalae</taxon>
        <taxon>asterids</taxon>
        <taxon>campanulids</taxon>
        <taxon>Asterales</taxon>
        <taxon>Asteraceae</taxon>
        <taxon>Asteroideae</taxon>
        <taxon>Anthemideae</taxon>
        <taxon>Anthemidinae</taxon>
        <taxon>Tanacetum</taxon>
    </lineage>
</organism>
<dbReference type="EMBL" id="BKCJ011404153">
    <property type="protein sequence ID" value="GFD30464.1"/>
    <property type="molecule type" value="Genomic_DNA"/>
</dbReference>
<dbReference type="AlphaFoldDB" id="A0A699VFK4"/>
<proteinExistence type="predicted"/>
<protein>
    <submittedName>
        <fullName evidence="1">Uncharacterized protein</fullName>
    </submittedName>
</protein>
<sequence length="102" mass="12381">EGGRELDIVDRDDVRDHIEVDLGMLIASGERARMTERIESLRLENLKVLAMLSIKRDRVDNFRLHMSRSKEEFRQIDDDRDDLRRRWRRLKSFTERRLGFRP</sequence>